<dbReference type="EMBL" id="GISG01163996">
    <property type="protein sequence ID" value="MBA4650201.1"/>
    <property type="molecule type" value="Transcribed_RNA"/>
</dbReference>
<reference evidence="1" key="2">
    <citation type="submission" date="2020-07" db="EMBL/GenBank/DDBJ databases">
        <authorList>
            <person name="Vera ALvarez R."/>
            <person name="Arias-Moreno D.M."/>
            <person name="Jimenez-Jacinto V."/>
            <person name="Jimenez-Bremont J.F."/>
            <person name="Swaminathan K."/>
            <person name="Moose S.P."/>
            <person name="Guerrero-Gonzalez M.L."/>
            <person name="Marino-Ramirez L."/>
            <person name="Landsman D."/>
            <person name="Rodriguez-Kessler M."/>
            <person name="Delgado-Sanchez P."/>
        </authorList>
    </citation>
    <scope>NUCLEOTIDE SEQUENCE</scope>
    <source>
        <tissue evidence="1">Cladode</tissue>
    </source>
</reference>
<name>A0A7C9DS51_OPUST</name>
<reference evidence="1" key="1">
    <citation type="journal article" date="2013" name="J. Plant Res.">
        <title>Effect of fungi and light on seed germination of three Opuntia species from semiarid lands of central Mexico.</title>
        <authorList>
            <person name="Delgado-Sanchez P."/>
            <person name="Jimenez-Bremont J.F."/>
            <person name="Guerrero-Gonzalez Mde L."/>
            <person name="Flores J."/>
        </authorList>
    </citation>
    <scope>NUCLEOTIDE SEQUENCE</scope>
    <source>
        <tissue evidence="1">Cladode</tissue>
    </source>
</reference>
<dbReference type="AlphaFoldDB" id="A0A7C9DS51"/>
<sequence>MHLVCKSSCRKQRLQQLHLDMLVLQSLNHMYSQYSFQTIPRARPIFPYNTTKKRAFLIHELLQIIEFAELSVTQSKNLGAVYHCRDSMGYCYTVQSLNSERMIFWMIDRCCGFIKNQYLSSLQ</sequence>
<organism evidence="1">
    <name type="scientific">Opuntia streptacantha</name>
    <name type="common">Prickly pear cactus</name>
    <name type="synonym">Opuntia cardona</name>
    <dbReference type="NCBI Taxonomy" id="393608"/>
    <lineage>
        <taxon>Eukaryota</taxon>
        <taxon>Viridiplantae</taxon>
        <taxon>Streptophyta</taxon>
        <taxon>Embryophyta</taxon>
        <taxon>Tracheophyta</taxon>
        <taxon>Spermatophyta</taxon>
        <taxon>Magnoliopsida</taxon>
        <taxon>eudicotyledons</taxon>
        <taxon>Gunneridae</taxon>
        <taxon>Pentapetalae</taxon>
        <taxon>Caryophyllales</taxon>
        <taxon>Cactineae</taxon>
        <taxon>Cactaceae</taxon>
        <taxon>Opuntioideae</taxon>
        <taxon>Opuntia</taxon>
    </lineage>
</organism>
<protein>
    <submittedName>
        <fullName evidence="1">Uncharacterized protein</fullName>
    </submittedName>
</protein>
<accession>A0A7C9DS51</accession>
<proteinExistence type="predicted"/>
<evidence type="ECO:0000313" key="1">
    <source>
        <dbReference type="EMBL" id="MBA4650201.1"/>
    </source>
</evidence>